<keyword evidence="1" id="KW-0472">Membrane</keyword>
<evidence type="ECO:0000313" key="2">
    <source>
        <dbReference type="EMBL" id="RZC49241.1"/>
    </source>
</evidence>
<organism evidence="2 3">
    <name type="scientific">Papaver somniferum</name>
    <name type="common">Opium poppy</name>
    <dbReference type="NCBI Taxonomy" id="3469"/>
    <lineage>
        <taxon>Eukaryota</taxon>
        <taxon>Viridiplantae</taxon>
        <taxon>Streptophyta</taxon>
        <taxon>Embryophyta</taxon>
        <taxon>Tracheophyta</taxon>
        <taxon>Spermatophyta</taxon>
        <taxon>Magnoliopsida</taxon>
        <taxon>Ranunculales</taxon>
        <taxon>Papaveraceae</taxon>
        <taxon>Papaveroideae</taxon>
        <taxon>Papaver</taxon>
    </lineage>
</organism>
<keyword evidence="3" id="KW-1185">Reference proteome</keyword>
<protein>
    <recommendedName>
        <fullName evidence="4">Transmembrane protein</fullName>
    </recommendedName>
</protein>
<evidence type="ECO:0000313" key="3">
    <source>
        <dbReference type="Proteomes" id="UP000316621"/>
    </source>
</evidence>
<dbReference type="OrthoDB" id="1923031at2759"/>
<gene>
    <name evidence="2" type="ORF">C5167_017665</name>
</gene>
<sequence>MLSAMKLHVSNPTITSLNKTIDAQRKIISIKNTQNHISFQPLTNLNNNNNQSSKLLQISSISLQSESPSQLTSSIGSPSSSSVPVIQLNLTNRHILVLNAIACLAAVSTCWLCFSAIPALLAFRRAAESIEKLLDDAREELPDTMAAVRLSGMEISDLTMELSDLGQEITQGVRRSTRAVRVAEDRIRSFTNIKPTALIQEQASQQTKTTGPPLATNVRGVREGIVKGRQILQSFFSFTQFSKMALTYFAMRGKKP</sequence>
<evidence type="ECO:0008006" key="4">
    <source>
        <dbReference type="Google" id="ProtNLM"/>
    </source>
</evidence>
<dbReference type="Gramene" id="RZC49241">
    <property type="protein sequence ID" value="RZC49241"/>
    <property type="gene ID" value="C5167_017665"/>
</dbReference>
<evidence type="ECO:0000256" key="1">
    <source>
        <dbReference type="SAM" id="Phobius"/>
    </source>
</evidence>
<proteinExistence type="predicted"/>
<name>A0A4Y7IND3_PAPSO</name>
<dbReference type="PANTHER" id="PTHR33825:SF5">
    <property type="entry name" value="TRANSMEMBRANE PROTEIN"/>
    <property type="match status" value="1"/>
</dbReference>
<dbReference type="EMBL" id="CM010716">
    <property type="protein sequence ID" value="RZC49241.1"/>
    <property type="molecule type" value="Genomic_DNA"/>
</dbReference>
<keyword evidence="1" id="KW-1133">Transmembrane helix</keyword>
<dbReference type="STRING" id="3469.A0A4Y7IND3"/>
<dbReference type="AlphaFoldDB" id="A0A4Y7IND3"/>
<feature type="transmembrane region" description="Helical" evidence="1">
    <location>
        <begin position="95"/>
        <end position="123"/>
    </location>
</feature>
<keyword evidence="1" id="KW-0812">Transmembrane</keyword>
<reference evidence="2 3" key="1">
    <citation type="journal article" date="2018" name="Science">
        <title>The opium poppy genome and morphinan production.</title>
        <authorList>
            <person name="Guo L."/>
            <person name="Winzer T."/>
            <person name="Yang X."/>
            <person name="Li Y."/>
            <person name="Ning Z."/>
            <person name="He Z."/>
            <person name="Teodor R."/>
            <person name="Lu Y."/>
            <person name="Bowser T.A."/>
            <person name="Graham I.A."/>
            <person name="Ye K."/>
        </authorList>
    </citation>
    <scope>NUCLEOTIDE SEQUENCE [LARGE SCALE GENOMIC DNA]</scope>
    <source>
        <strain evidence="3">cv. HN1</strain>
        <tissue evidence="2">Leaves</tissue>
    </source>
</reference>
<dbReference type="PANTHER" id="PTHR33825">
    <property type="entry name" value="CHITINASE-LIKE PROTEIN"/>
    <property type="match status" value="1"/>
</dbReference>
<accession>A0A4Y7IND3</accession>
<dbReference type="GO" id="GO:0009706">
    <property type="term" value="C:chloroplast inner membrane"/>
    <property type="evidence" value="ECO:0007669"/>
    <property type="project" value="EnsemblPlants"/>
</dbReference>
<dbReference type="OMA" id="HYTESIG"/>
<dbReference type="Proteomes" id="UP000316621">
    <property type="component" value="Chromosome 2"/>
</dbReference>